<proteinExistence type="predicted"/>
<dbReference type="GO" id="GO:0032065">
    <property type="term" value="P:maintenance of protein location in cell cortex"/>
    <property type="evidence" value="ECO:0007669"/>
    <property type="project" value="InterPro"/>
</dbReference>
<dbReference type="Pfam" id="PF12814">
    <property type="entry name" value="Mcp5_PH"/>
    <property type="match status" value="1"/>
</dbReference>
<feature type="domain" description="Pleckstrin homology" evidence="2">
    <location>
        <begin position="94"/>
        <end position="203"/>
    </location>
</feature>
<dbReference type="InParanoid" id="Q7RED2"/>
<evidence type="ECO:0000256" key="1">
    <source>
        <dbReference type="SAM" id="MobiDB-lite"/>
    </source>
</evidence>
<dbReference type="EMBL" id="AABL01001611">
    <property type="protein sequence ID" value="EAA17114.1"/>
    <property type="molecule type" value="Genomic_DNA"/>
</dbReference>
<dbReference type="InterPro" id="IPR024774">
    <property type="entry name" value="PH_dom-Mcp5-type"/>
</dbReference>
<evidence type="ECO:0000313" key="4">
    <source>
        <dbReference type="Proteomes" id="UP000008553"/>
    </source>
</evidence>
<gene>
    <name evidence="3" type="ORF">PY05133</name>
</gene>
<dbReference type="PaxDb" id="73239-Q7RED2"/>
<feature type="compositionally biased region" description="Basic and acidic residues" evidence="1">
    <location>
        <begin position="36"/>
        <end position="55"/>
    </location>
</feature>
<dbReference type="Gene3D" id="2.30.29.30">
    <property type="entry name" value="Pleckstrin-homology domain (PH domain)/Phosphotyrosine-binding domain (PTB)"/>
    <property type="match status" value="1"/>
</dbReference>
<evidence type="ECO:0000313" key="3">
    <source>
        <dbReference type="EMBL" id="EAA17114.1"/>
    </source>
</evidence>
<dbReference type="SUPFAM" id="SSF50729">
    <property type="entry name" value="PH domain-like"/>
    <property type="match status" value="1"/>
</dbReference>
<evidence type="ECO:0000259" key="2">
    <source>
        <dbReference type="Pfam" id="PF12814"/>
    </source>
</evidence>
<dbReference type="InterPro" id="IPR011993">
    <property type="entry name" value="PH-like_dom_sf"/>
</dbReference>
<comment type="caution">
    <text evidence="3">The sequence shown here is derived from an EMBL/GenBank/DDBJ whole genome shotgun (WGS) entry which is preliminary data.</text>
</comment>
<organism evidence="3 4">
    <name type="scientific">Plasmodium yoelii yoelii</name>
    <dbReference type="NCBI Taxonomy" id="73239"/>
    <lineage>
        <taxon>Eukaryota</taxon>
        <taxon>Sar</taxon>
        <taxon>Alveolata</taxon>
        <taxon>Apicomplexa</taxon>
        <taxon>Aconoidasida</taxon>
        <taxon>Haemosporida</taxon>
        <taxon>Plasmodiidae</taxon>
        <taxon>Plasmodium</taxon>
        <taxon>Plasmodium (Vinckeia)</taxon>
    </lineage>
</organism>
<accession>Q7RED2</accession>
<dbReference type="SUPFAM" id="SSF47473">
    <property type="entry name" value="EF-hand"/>
    <property type="match status" value="1"/>
</dbReference>
<feature type="non-terminal residue" evidence="3">
    <location>
        <position position="353"/>
    </location>
</feature>
<dbReference type="Proteomes" id="UP000008553">
    <property type="component" value="Unassembled WGS sequence"/>
</dbReference>
<reference evidence="3 4" key="1">
    <citation type="journal article" date="2002" name="Nature">
        <title>Genome sequence and comparative analysis of the model rodent malaria parasite Plasmodium yoelii yoelii.</title>
        <authorList>
            <person name="Carlton J.M."/>
            <person name="Angiuoli S.V."/>
            <person name="Suh B.B."/>
            <person name="Kooij T.W."/>
            <person name="Pertea M."/>
            <person name="Silva J.C."/>
            <person name="Ermolaeva M.D."/>
            <person name="Allen J.E."/>
            <person name="Selengut J.D."/>
            <person name="Koo H.L."/>
            <person name="Peterson J.D."/>
            <person name="Pop M."/>
            <person name="Kosack D.S."/>
            <person name="Shumway M.F."/>
            <person name="Bidwell S.L."/>
            <person name="Shallom S.J."/>
            <person name="van Aken S.E."/>
            <person name="Riedmuller S.B."/>
            <person name="Feldblyum T.V."/>
            <person name="Cho J.K."/>
            <person name="Quackenbush J."/>
            <person name="Sedegah M."/>
            <person name="Shoaibi A."/>
            <person name="Cummings L.M."/>
            <person name="Florens L."/>
            <person name="Yates J.R."/>
            <person name="Raine J.D."/>
            <person name="Sinden R.E."/>
            <person name="Harris M.A."/>
            <person name="Cunningham D.A."/>
            <person name="Preiser P.R."/>
            <person name="Bergman L.W."/>
            <person name="Vaidya A.B."/>
            <person name="van Lin L.H."/>
            <person name="Janse C.J."/>
            <person name="Waters A.P."/>
            <person name="Smith H.O."/>
            <person name="White O.R."/>
            <person name="Salzberg S.L."/>
            <person name="Venter J.C."/>
            <person name="Fraser C.M."/>
            <person name="Hoffman S.L."/>
            <person name="Gardner M.J."/>
            <person name="Carucci D.J."/>
        </authorList>
    </citation>
    <scope>NUCLEOTIDE SEQUENCE [LARGE SCALE GENOMIC DNA]</scope>
    <source>
        <strain evidence="3 4">17XNL</strain>
    </source>
</reference>
<feature type="compositionally biased region" description="Polar residues" evidence="1">
    <location>
        <begin position="1"/>
        <end position="25"/>
    </location>
</feature>
<sequence length="353" mass="42374">MNLNENKSQNGFNNAIQENDDSMSLVSEGLDGSGNEDYRENEIEDYRNNRKEKYEGNNNANTHESLLKNNKDNIDSKLGFDIRNVLRHAYLPVCIEKMKEGEYVYKWNNNNIFQKKTLKFVYLDTNNYCIRWNSKKKKLKENKSLALYICDIIQILDGSESTFFKKKEEEKSLSIEIISIDRNLRITFLDIQRWKMWLFGLMYYHYKLSNKLYDNYIISGLKDINVLTLSQLYIILRSLNIYINMKILYHYFSIYKNKGTINYYGFTKILEHIFSNNHISIHFNMYKNNDSNYIDKNQFINFLIDIQCEGKSEERIFKIHKKDNYPRLIQDKVEQNEIKKKEDNHAQNWNNNQ</sequence>
<keyword evidence="4" id="KW-1185">Reference proteome</keyword>
<dbReference type="AlphaFoldDB" id="Q7RED2"/>
<dbReference type="InterPro" id="IPR011992">
    <property type="entry name" value="EF-hand-dom_pair"/>
</dbReference>
<dbReference type="STRING" id="73239.Q7RED2"/>
<dbReference type="GO" id="GO:0005543">
    <property type="term" value="F:phospholipid binding"/>
    <property type="evidence" value="ECO:0007669"/>
    <property type="project" value="InterPro"/>
</dbReference>
<dbReference type="GO" id="GO:0005938">
    <property type="term" value="C:cell cortex"/>
    <property type="evidence" value="ECO:0007669"/>
    <property type="project" value="InterPro"/>
</dbReference>
<protein>
    <recommendedName>
        <fullName evidence="2">Pleckstrin homology domain-containing protein</fullName>
    </recommendedName>
</protein>
<name>Q7RED2_PLAYO</name>
<feature type="region of interest" description="Disordered" evidence="1">
    <location>
        <begin position="1"/>
        <end position="68"/>
    </location>
</feature>